<dbReference type="EMBL" id="JBHUIY010000034">
    <property type="protein sequence ID" value="MFD2235035.1"/>
    <property type="molecule type" value="Genomic_DNA"/>
</dbReference>
<dbReference type="RefSeq" id="WP_377317833.1">
    <property type="nucleotide sequence ID" value="NZ_JBHUIY010000034.1"/>
</dbReference>
<dbReference type="Gene3D" id="2.60.40.2020">
    <property type="match status" value="1"/>
</dbReference>
<dbReference type="InterPro" id="IPR036331">
    <property type="entry name" value="Chagasin-like_sf"/>
</dbReference>
<evidence type="ECO:0000313" key="5">
    <source>
        <dbReference type="EMBL" id="MFD2235035.1"/>
    </source>
</evidence>
<feature type="domain" description="Proteinase inhibitor I42 chagasin" evidence="4">
    <location>
        <begin position="37"/>
        <end position="123"/>
    </location>
</feature>
<evidence type="ECO:0000256" key="3">
    <source>
        <dbReference type="SAM" id="SignalP"/>
    </source>
</evidence>
<dbReference type="SUPFAM" id="SSF141066">
    <property type="entry name" value="ICP-like"/>
    <property type="match status" value="1"/>
</dbReference>
<evidence type="ECO:0000313" key="6">
    <source>
        <dbReference type="Proteomes" id="UP001597296"/>
    </source>
</evidence>
<keyword evidence="2" id="KW-0789">Thiol protease inhibitor</keyword>
<accession>A0ABW5CCX5</accession>
<feature type="signal peptide" evidence="3">
    <location>
        <begin position="1"/>
        <end position="20"/>
    </location>
</feature>
<protein>
    <submittedName>
        <fullName evidence="5">Protease inhibitor I42 family protein</fullName>
    </submittedName>
</protein>
<comment type="caution">
    <text evidence="5">The sequence shown here is derived from an EMBL/GenBank/DDBJ whole genome shotgun (WGS) entry which is preliminary data.</text>
</comment>
<dbReference type="GO" id="GO:0030414">
    <property type="term" value="F:peptidase inhibitor activity"/>
    <property type="evidence" value="ECO:0007669"/>
    <property type="project" value="UniProtKB-KW"/>
</dbReference>
<organism evidence="5 6">
    <name type="scientific">Phaeospirillum tilakii</name>
    <dbReference type="NCBI Taxonomy" id="741673"/>
    <lineage>
        <taxon>Bacteria</taxon>
        <taxon>Pseudomonadati</taxon>
        <taxon>Pseudomonadota</taxon>
        <taxon>Alphaproteobacteria</taxon>
        <taxon>Rhodospirillales</taxon>
        <taxon>Rhodospirillaceae</taxon>
        <taxon>Phaeospirillum</taxon>
    </lineage>
</organism>
<dbReference type="Pfam" id="PF09394">
    <property type="entry name" value="Inhibitor_I42"/>
    <property type="match status" value="1"/>
</dbReference>
<reference evidence="6" key="1">
    <citation type="journal article" date="2019" name="Int. J. Syst. Evol. Microbiol.">
        <title>The Global Catalogue of Microorganisms (GCM) 10K type strain sequencing project: providing services to taxonomists for standard genome sequencing and annotation.</title>
        <authorList>
            <consortium name="The Broad Institute Genomics Platform"/>
            <consortium name="The Broad Institute Genome Sequencing Center for Infectious Disease"/>
            <person name="Wu L."/>
            <person name="Ma J."/>
        </authorList>
    </citation>
    <scope>NUCLEOTIDE SEQUENCE [LARGE SCALE GENOMIC DNA]</scope>
    <source>
        <strain evidence="6">KCTC 15012</strain>
    </source>
</reference>
<name>A0ABW5CCX5_9PROT</name>
<keyword evidence="6" id="KW-1185">Reference proteome</keyword>
<keyword evidence="3" id="KW-0732">Signal</keyword>
<feature type="chain" id="PRO_5045536979" evidence="3">
    <location>
        <begin position="21"/>
        <end position="129"/>
    </location>
</feature>
<evidence type="ECO:0000259" key="4">
    <source>
        <dbReference type="Pfam" id="PF09394"/>
    </source>
</evidence>
<sequence length="129" mass="13628">MRRAAAFLLSALLAAGCADAPAPLRLDEGDDGRTLAVPVGTVIELRLEERAGTGYSWAAEPSPLTPLGVSHEAPSRPPGLVGGPVTVIFRYRVDAAGPARLGLKQWRVWLGEPSVIRRVTVTIDGQPLP</sequence>
<proteinExistence type="predicted"/>
<dbReference type="InterPro" id="IPR018990">
    <property type="entry name" value="Prot_inh_I42_chagasin"/>
</dbReference>
<evidence type="ECO:0000256" key="1">
    <source>
        <dbReference type="ARBA" id="ARBA00022690"/>
    </source>
</evidence>
<dbReference type="Proteomes" id="UP001597296">
    <property type="component" value="Unassembled WGS sequence"/>
</dbReference>
<gene>
    <name evidence="5" type="ORF">ACFSNB_14570</name>
</gene>
<dbReference type="PROSITE" id="PS51257">
    <property type="entry name" value="PROKAR_LIPOPROTEIN"/>
    <property type="match status" value="1"/>
</dbReference>
<evidence type="ECO:0000256" key="2">
    <source>
        <dbReference type="ARBA" id="ARBA00022704"/>
    </source>
</evidence>
<keyword evidence="1 5" id="KW-0646">Protease inhibitor</keyword>